<evidence type="ECO:0000313" key="2">
    <source>
        <dbReference type="EMBL" id="KAA6321334.1"/>
    </source>
</evidence>
<dbReference type="InterPro" id="IPR041679">
    <property type="entry name" value="DNA2/NAM7-like_C"/>
</dbReference>
<reference evidence="2" key="1">
    <citation type="submission" date="2019-03" db="EMBL/GenBank/DDBJ databases">
        <title>Single cell metagenomics reveals metabolic interactions within the superorganism composed of flagellate Streblomastix strix and complex community of Bacteroidetes bacteria on its surface.</title>
        <authorList>
            <person name="Treitli S.C."/>
            <person name="Kolisko M."/>
            <person name="Husnik F."/>
            <person name="Keeling P."/>
            <person name="Hampl V."/>
        </authorList>
    </citation>
    <scope>NUCLEOTIDE SEQUENCE</scope>
    <source>
        <strain evidence="2">STM</strain>
    </source>
</reference>
<dbReference type="GO" id="GO:0008854">
    <property type="term" value="F:exodeoxyribonuclease V activity"/>
    <property type="evidence" value="ECO:0007669"/>
    <property type="project" value="UniProtKB-EC"/>
</dbReference>
<dbReference type="EC" id="3.1.11.5" evidence="2"/>
<accession>A0A5J4QK88</accession>
<protein>
    <submittedName>
        <fullName evidence="2">RecBCD enzyme subunit RecD</fullName>
        <ecNumber evidence="2">3.1.11.5</ecNumber>
    </submittedName>
</protein>
<dbReference type="AlphaFoldDB" id="A0A5J4QK88"/>
<feature type="non-terminal residue" evidence="2">
    <location>
        <position position="724"/>
    </location>
</feature>
<dbReference type="PANTHER" id="PTHR10887:SF495">
    <property type="entry name" value="HELICASE SENATAXIN ISOFORM X1-RELATED"/>
    <property type="match status" value="1"/>
</dbReference>
<feature type="domain" description="Helicase ATP-binding" evidence="1">
    <location>
        <begin position="464"/>
        <end position="659"/>
    </location>
</feature>
<dbReference type="InterPro" id="IPR041677">
    <property type="entry name" value="DNA2/NAM7_AAA_11"/>
</dbReference>
<dbReference type="Gene3D" id="3.40.50.300">
    <property type="entry name" value="P-loop containing nucleotide triphosphate hydrolases"/>
    <property type="match status" value="1"/>
</dbReference>
<gene>
    <name evidence="2" type="ORF">EZS27_029005</name>
</gene>
<proteinExistence type="predicted"/>
<dbReference type="PROSITE" id="PS51192">
    <property type="entry name" value="HELICASE_ATP_BIND_1"/>
    <property type="match status" value="1"/>
</dbReference>
<dbReference type="Pfam" id="PF13086">
    <property type="entry name" value="AAA_11"/>
    <property type="match status" value="2"/>
</dbReference>
<dbReference type="SUPFAM" id="SSF52540">
    <property type="entry name" value="P-loop containing nucleoside triphosphate hydrolases"/>
    <property type="match status" value="1"/>
</dbReference>
<keyword evidence="2" id="KW-0378">Hydrolase</keyword>
<dbReference type="InterPro" id="IPR045055">
    <property type="entry name" value="DNA2/NAM7-like"/>
</dbReference>
<dbReference type="Pfam" id="PF13087">
    <property type="entry name" value="AAA_12"/>
    <property type="match status" value="1"/>
</dbReference>
<dbReference type="EMBL" id="SNRY01003341">
    <property type="protein sequence ID" value="KAA6321334.1"/>
    <property type="molecule type" value="Genomic_DNA"/>
</dbReference>
<sequence length="724" mass="82300">MNSEPAEYYHILLSICQKEEIPLTERYKQMRNLLERLCRTQLQDESLQMTDLSARISYVATKVGLDVREQNRLHTFRLTSNKILNRQEEPDREKLLRDAKTLAFFVRRLFGQDIPAELYRLLPKADATYIASPLSSREKIRRMRVCFQYSDEAYLYVTSVDAVADEPLRVHYNVPDTNAEFNDTCGLLWQHAQINLLDVLVDETGVQQHNSIEYTARKLSEINSDIVNERRLTNVLWARYRSPPIDGFAKKLQTLTSIEQAYYYSLYNFITKEQYTTKSGDTDYEGGRMGTASLWLSSLAEKCEAGEILYNLRITKNRAADEHKAHVVLSRTGSVSFSEDTPEALPNFRAGDAIVLYERNEDTDNVTNKMVFKGNIEAITENDITIRLRAPQRNPAILPAESLYAVEHDASDITFRAMFLGLSAYVSANQERRDLLLGQRPPEFDTAFDSQITASENDFTRITLKAQAAKDYFLLIGPPGTGKTSRALKQMAEIFHQDERKQILFLAYTNRATDEICKALSSICSQPDYIRIGSELPCDPAYREHLIENALADCANRREAQERITRCRIFVGTAASVSNRPELFRLKHFDVAIVDEATQILEPQLLGVLCARNEDGENAVGKFILIGDHKQLPAVVLQSSLQSEIHDEALRAIGLTNLKDSLFERLYRSLGGEVDKAYDQLRKQGRMHPAVAAFPNKVFYGGALESLNLPHQTEELVLSPLLKD</sequence>
<organism evidence="2">
    <name type="scientific">termite gut metagenome</name>
    <dbReference type="NCBI Taxonomy" id="433724"/>
    <lineage>
        <taxon>unclassified sequences</taxon>
        <taxon>metagenomes</taxon>
        <taxon>organismal metagenomes</taxon>
    </lineage>
</organism>
<name>A0A5J4QK88_9ZZZZ</name>
<dbReference type="PANTHER" id="PTHR10887">
    <property type="entry name" value="DNA2/NAM7 HELICASE FAMILY"/>
    <property type="match status" value="1"/>
</dbReference>
<dbReference type="InterPro" id="IPR027417">
    <property type="entry name" value="P-loop_NTPase"/>
</dbReference>
<evidence type="ECO:0000259" key="1">
    <source>
        <dbReference type="PROSITE" id="PS51192"/>
    </source>
</evidence>
<comment type="caution">
    <text evidence="2">The sequence shown here is derived from an EMBL/GenBank/DDBJ whole genome shotgun (WGS) entry which is preliminary data.</text>
</comment>
<dbReference type="GO" id="GO:0004386">
    <property type="term" value="F:helicase activity"/>
    <property type="evidence" value="ECO:0007669"/>
    <property type="project" value="InterPro"/>
</dbReference>
<dbReference type="InterPro" id="IPR014001">
    <property type="entry name" value="Helicase_ATP-bd"/>
</dbReference>